<evidence type="ECO:0008006" key="5">
    <source>
        <dbReference type="Google" id="ProtNLM"/>
    </source>
</evidence>
<feature type="domain" description="RNA polymerase sigma-70 region 4" evidence="2">
    <location>
        <begin position="188"/>
        <end position="224"/>
    </location>
</feature>
<dbReference type="GO" id="GO:0003677">
    <property type="term" value="F:DNA binding"/>
    <property type="evidence" value="ECO:0007669"/>
    <property type="project" value="UniProtKB-KW"/>
</dbReference>
<dbReference type="EMBL" id="MDBS01000050">
    <property type="protein sequence ID" value="PMP26142.1"/>
    <property type="molecule type" value="Genomic_DNA"/>
</dbReference>
<dbReference type="GO" id="GO:0006352">
    <property type="term" value="P:DNA-templated transcription initiation"/>
    <property type="evidence" value="ECO:0007669"/>
    <property type="project" value="InterPro"/>
</dbReference>
<reference evidence="4" key="1">
    <citation type="submission" date="2016-07" db="EMBL/GenBank/DDBJ databases">
        <authorList>
            <person name="Kauffman K."/>
            <person name="Arevalo P."/>
            <person name="Polz M.F."/>
        </authorList>
    </citation>
    <scope>NUCLEOTIDE SEQUENCE</scope>
    <source>
        <strain evidence="4">10N.222.46.E12</strain>
    </source>
</reference>
<dbReference type="PANTHER" id="PTHR38973">
    <property type="entry name" value="PLASMID PARTITIONING CONTROL PROTEIN-RELATED"/>
    <property type="match status" value="1"/>
</dbReference>
<dbReference type="Pfam" id="PF08775">
    <property type="entry name" value="ParB"/>
    <property type="match status" value="1"/>
</dbReference>
<evidence type="ECO:0000259" key="3">
    <source>
        <dbReference type="Pfam" id="PF08775"/>
    </source>
</evidence>
<protein>
    <recommendedName>
        <fullName evidence="5">Chromosome partitioning protein ParB</fullName>
    </recommendedName>
</protein>
<evidence type="ECO:0000256" key="1">
    <source>
        <dbReference type="ARBA" id="ARBA00023125"/>
    </source>
</evidence>
<dbReference type="AlphaFoldDB" id="A0A7Z1S216"/>
<sequence length="347" mass="39207">MARKKQVLGMTDNQPGADVAKSALAKNNLDSLPEKLKRDLESTGGDLRSYLHDTFGFTPEKKEVLWKLSSGATAKFLEISLTYEQVKDSTYVDFSINGRDQEYLNKVNLEDLSTMDFQQFYPAIANRKKGKISFLDGSRRRAYFLSQEGKIPFFSVLISDNDISLVDAQALAKSIQTAKEHNLYELGKRCLSMRDNVGLTQQDIADAFSISQSRVSKAMKAAMTSKELYELFDDINELSGSDYAELSKVDVNVLSENDKSSLLKEIKKGNVDTVMPQLRKLLKDHKPIPKKAIVSYMAEYEDKKKFAKKSVNKSTRKTTYEFQRLSSSEQAMIDEAIIDVFNKMEGN</sequence>
<keyword evidence="1" id="KW-0238">DNA-binding</keyword>
<comment type="caution">
    <text evidence="4">The sequence shown here is derived from an EMBL/GenBank/DDBJ whole genome shotgun (WGS) entry which is preliminary data.</text>
</comment>
<evidence type="ECO:0000313" key="4">
    <source>
        <dbReference type="EMBL" id="PMP26142.1"/>
    </source>
</evidence>
<evidence type="ECO:0000259" key="2">
    <source>
        <dbReference type="Pfam" id="PF04545"/>
    </source>
</evidence>
<proteinExistence type="predicted"/>
<dbReference type="GO" id="GO:0003700">
    <property type="term" value="F:DNA-binding transcription factor activity"/>
    <property type="evidence" value="ECO:0007669"/>
    <property type="project" value="InterPro"/>
</dbReference>
<accession>A0A7Z1S216</accession>
<dbReference type="PANTHER" id="PTHR38973:SF1">
    <property type="entry name" value="PLASMID PARTITION PROTEIN B"/>
    <property type="match status" value="1"/>
</dbReference>
<dbReference type="Gene3D" id="1.10.10.2830">
    <property type="match status" value="1"/>
</dbReference>
<dbReference type="Pfam" id="PF04545">
    <property type="entry name" value="Sigma70_r4"/>
    <property type="match status" value="1"/>
</dbReference>
<reference evidence="4" key="2">
    <citation type="journal article" date="2018" name="Nature">
        <title>A major lineage of non-tailed dsDNA viruses as unrecognized killers of marine bacteria.</title>
        <authorList>
            <person name="Kauffman K.M."/>
            <person name="Hussain F.A."/>
            <person name="Yang J."/>
            <person name="Arevalo P."/>
            <person name="Brown J.M."/>
            <person name="Chang W.K."/>
            <person name="VanInsberghe D."/>
            <person name="Elsherbini J."/>
            <person name="Sharma R.S."/>
            <person name="Cutler M.B."/>
            <person name="Kelly L."/>
            <person name="Polz M.F."/>
        </authorList>
    </citation>
    <scope>NUCLEOTIDE SEQUENCE</scope>
    <source>
        <strain evidence="4">10N.222.46.E12</strain>
    </source>
</reference>
<feature type="domain" description="ParB protein family C-terminal" evidence="3">
    <location>
        <begin position="259"/>
        <end position="341"/>
    </location>
</feature>
<dbReference type="InterPro" id="IPR007630">
    <property type="entry name" value="RNA_pol_sigma70_r4"/>
</dbReference>
<gene>
    <name evidence="4" type="ORF">BCS90_23670</name>
</gene>
<organism evidence="4">
    <name type="scientific">Vibrio cyclitrophicus</name>
    <dbReference type="NCBI Taxonomy" id="47951"/>
    <lineage>
        <taxon>Bacteria</taxon>
        <taxon>Pseudomonadati</taxon>
        <taxon>Pseudomonadota</taxon>
        <taxon>Gammaproteobacteria</taxon>
        <taxon>Vibrionales</taxon>
        <taxon>Vibrionaceae</taxon>
        <taxon>Vibrio</taxon>
    </lineage>
</organism>
<name>A0A7Z1S216_9VIBR</name>
<dbReference type="InterPro" id="IPR014884">
    <property type="entry name" value="ParB_fam_C"/>
</dbReference>